<dbReference type="PANTHER" id="PTHR45526">
    <property type="entry name" value="TRANSCRIPTIONAL REGULATORY PROTEIN DPIA"/>
    <property type="match status" value="1"/>
</dbReference>
<evidence type="ECO:0000256" key="8">
    <source>
        <dbReference type="ARBA" id="ARBA00023163"/>
    </source>
</evidence>
<evidence type="ECO:0000256" key="5">
    <source>
        <dbReference type="ARBA" id="ARBA00023015"/>
    </source>
</evidence>
<evidence type="ECO:0000256" key="9">
    <source>
        <dbReference type="PIRNR" id="PIRNR006171"/>
    </source>
</evidence>
<evidence type="ECO:0000256" key="6">
    <source>
        <dbReference type="ARBA" id="ARBA00023125"/>
    </source>
</evidence>
<accession>A0A3A6PAE4</accession>
<dbReference type="InterPro" id="IPR001789">
    <property type="entry name" value="Sig_transdc_resp-reg_receiver"/>
</dbReference>
<dbReference type="Gene3D" id="3.40.50.2300">
    <property type="match status" value="1"/>
</dbReference>
<dbReference type="InterPro" id="IPR051271">
    <property type="entry name" value="2C-system_Tx_regulators"/>
</dbReference>
<comment type="caution">
    <text evidence="12">The sequence shown here is derived from an EMBL/GenBank/DDBJ whole genome shotgun (WGS) entry which is preliminary data.</text>
</comment>
<dbReference type="GO" id="GO:0000156">
    <property type="term" value="F:phosphorelay response regulator activity"/>
    <property type="evidence" value="ECO:0007669"/>
    <property type="project" value="TreeGrafter"/>
</dbReference>
<keyword evidence="6 9" id="KW-0238">DNA-binding</keyword>
<keyword evidence="13" id="KW-1185">Reference proteome</keyword>
<comment type="subcellular location">
    <subcellularLocation>
        <location evidence="1 9">Cytoplasm</location>
    </subcellularLocation>
</comment>
<dbReference type="Proteomes" id="UP000267798">
    <property type="component" value="Unassembled WGS sequence"/>
</dbReference>
<dbReference type="InterPro" id="IPR011006">
    <property type="entry name" value="CheY-like_superfamily"/>
</dbReference>
<evidence type="ECO:0000256" key="2">
    <source>
        <dbReference type="ARBA" id="ARBA00022490"/>
    </source>
</evidence>
<keyword evidence="4 9" id="KW-0902">Two-component regulatory system</keyword>
<dbReference type="InterPro" id="IPR048714">
    <property type="entry name" value="DpiA-like_HTH"/>
</dbReference>
<sequence>MIRVVIIEDDVRIASINQRFVEKVEGFEVVGIATDKAQAHEQLDILMPDLVLLDLYFPDMSGLDLLQHIQRSCPHTDVMIITAAKEFDTVREAIRGGVFDFMIKPVVFERFQEKLKAYRKYYGQLRQYEESDAQMDQQCVDQLLWGTGERSDHKDAYLPKGIDKITSEKIMAYLESADGVWTAEELGKHGGFSRTTARRYLEYFVEKGVLAADISYGTVGRPERVYRKAGLE</sequence>
<evidence type="ECO:0000256" key="4">
    <source>
        <dbReference type="ARBA" id="ARBA00023012"/>
    </source>
</evidence>
<keyword evidence="8 9" id="KW-0804">Transcription</keyword>
<dbReference type="GO" id="GO:0003700">
    <property type="term" value="F:DNA-binding transcription factor activity"/>
    <property type="evidence" value="ECO:0007669"/>
    <property type="project" value="InterPro"/>
</dbReference>
<evidence type="ECO:0000256" key="10">
    <source>
        <dbReference type="PROSITE-ProRule" id="PRU00169"/>
    </source>
</evidence>
<dbReference type="AlphaFoldDB" id="A0A3A6PAE4"/>
<dbReference type="SUPFAM" id="SSF52172">
    <property type="entry name" value="CheY-like"/>
    <property type="match status" value="1"/>
</dbReference>
<dbReference type="PROSITE" id="PS50110">
    <property type="entry name" value="RESPONSE_REGULATORY"/>
    <property type="match status" value="1"/>
</dbReference>
<evidence type="ECO:0000313" key="12">
    <source>
        <dbReference type="EMBL" id="RJX37247.1"/>
    </source>
</evidence>
<keyword evidence="7 9" id="KW-0010">Activator</keyword>
<dbReference type="RefSeq" id="WP_120113801.1">
    <property type="nucleotide sequence ID" value="NZ_QXQB01000006.1"/>
</dbReference>
<name>A0A3A6PAE4_9BACL</name>
<dbReference type="SMART" id="SM00448">
    <property type="entry name" value="REC"/>
    <property type="match status" value="1"/>
</dbReference>
<gene>
    <name evidence="12" type="ORF">D3P09_23090</name>
</gene>
<dbReference type="CDD" id="cd19925">
    <property type="entry name" value="REC_citrate_TCS"/>
    <property type="match status" value="1"/>
</dbReference>
<organism evidence="12 13">
    <name type="scientific">Paenibacillus pinisoli</name>
    <dbReference type="NCBI Taxonomy" id="1276110"/>
    <lineage>
        <taxon>Bacteria</taxon>
        <taxon>Bacillati</taxon>
        <taxon>Bacillota</taxon>
        <taxon>Bacilli</taxon>
        <taxon>Bacillales</taxon>
        <taxon>Paenibacillaceae</taxon>
        <taxon>Paenibacillus</taxon>
    </lineage>
</organism>
<dbReference type="OrthoDB" id="9759232at2"/>
<evidence type="ECO:0000313" key="13">
    <source>
        <dbReference type="Proteomes" id="UP000267798"/>
    </source>
</evidence>
<dbReference type="PIRSF" id="PIRSF006171">
    <property type="entry name" value="RR_citrat_malat"/>
    <property type="match status" value="1"/>
</dbReference>
<keyword evidence="5 9" id="KW-0805">Transcription regulation</keyword>
<dbReference type="Pfam" id="PF00072">
    <property type="entry name" value="Response_reg"/>
    <property type="match status" value="1"/>
</dbReference>
<keyword evidence="2 9" id="KW-0963">Cytoplasm</keyword>
<evidence type="ECO:0000256" key="1">
    <source>
        <dbReference type="ARBA" id="ARBA00004496"/>
    </source>
</evidence>
<dbReference type="GO" id="GO:0005737">
    <property type="term" value="C:cytoplasm"/>
    <property type="evidence" value="ECO:0007669"/>
    <property type="project" value="UniProtKB-SubCell"/>
</dbReference>
<feature type="modified residue" description="4-aspartylphosphate" evidence="10">
    <location>
        <position position="54"/>
    </location>
</feature>
<dbReference type="PANTHER" id="PTHR45526:SF1">
    <property type="entry name" value="TRANSCRIPTIONAL REGULATORY PROTEIN DCUR-RELATED"/>
    <property type="match status" value="1"/>
</dbReference>
<dbReference type="Pfam" id="PF20714">
    <property type="entry name" value="HTH_64"/>
    <property type="match status" value="1"/>
</dbReference>
<dbReference type="EMBL" id="QXQB01000006">
    <property type="protein sequence ID" value="RJX37247.1"/>
    <property type="molecule type" value="Genomic_DNA"/>
</dbReference>
<evidence type="ECO:0000256" key="3">
    <source>
        <dbReference type="ARBA" id="ARBA00022553"/>
    </source>
</evidence>
<evidence type="ECO:0000259" key="11">
    <source>
        <dbReference type="PROSITE" id="PS50110"/>
    </source>
</evidence>
<dbReference type="GO" id="GO:0003677">
    <property type="term" value="F:DNA binding"/>
    <property type="evidence" value="ECO:0007669"/>
    <property type="project" value="UniProtKB-KW"/>
</dbReference>
<keyword evidence="3 10" id="KW-0597">Phosphoprotein</keyword>
<reference evidence="12 13" key="1">
    <citation type="submission" date="2018-09" db="EMBL/GenBank/DDBJ databases">
        <title>Paenibacillus aracenensis nov. sp. isolated from a cave in southern Spain.</title>
        <authorList>
            <person name="Jurado V."/>
            <person name="Gutierrez-Patricio S."/>
            <person name="Gonzalez-Pimentel J.L."/>
            <person name="Miller A.Z."/>
            <person name="Laiz L."/>
            <person name="Saiz-Jimenez C."/>
        </authorList>
    </citation>
    <scope>NUCLEOTIDE SEQUENCE [LARGE SCALE GENOMIC DNA]</scope>
    <source>
        <strain evidence="12 13">JCM 19203</strain>
    </source>
</reference>
<feature type="domain" description="Response regulatory" evidence="11">
    <location>
        <begin position="3"/>
        <end position="119"/>
    </location>
</feature>
<proteinExistence type="predicted"/>
<evidence type="ECO:0000256" key="7">
    <source>
        <dbReference type="ARBA" id="ARBA00023159"/>
    </source>
</evidence>
<protein>
    <recommendedName>
        <fullName evidence="9">Transcriptional regulatory protein</fullName>
    </recommendedName>
</protein>
<dbReference type="InterPro" id="IPR024187">
    <property type="entry name" value="Sig_transdc_resp-reg_cit/mal"/>
</dbReference>